<keyword evidence="11 20" id="KW-0472">Membrane</keyword>
<evidence type="ECO:0000256" key="9">
    <source>
        <dbReference type="ARBA" id="ARBA00022840"/>
    </source>
</evidence>
<dbReference type="Proteomes" id="UP001237642">
    <property type="component" value="Unassembled WGS sequence"/>
</dbReference>
<evidence type="ECO:0000256" key="16">
    <source>
        <dbReference type="ARBA" id="ARBA00048679"/>
    </source>
</evidence>
<dbReference type="FunFam" id="3.50.4.10:FF:000002">
    <property type="entry name" value="G-type lectin S-receptor-like serine/threonine-protein kinase"/>
    <property type="match status" value="1"/>
</dbReference>
<feature type="transmembrane region" description="Helical" evidence="20">
    <location>
        <begin position="433"/>
        <end position="456"/>
    </location>
</feature>
<keyword evidence="4 17" id="KW-0808">Transferase</keyword>
<dbReference type="CDD" id="cd00028">
    <property type="entry name" value="B_lectin"/>
    <property type="match status" value="1"/>
</dbReference>
<evidence type="ECO:0000256" key="14">
    <source>
        <dbReference type="ARBA" id="ARBA00023180"/>
    </source>
</evidence>
<gene>
    <name evidence="26" type="ORF">POM88_003584</name>
</gene>
<dbReference type="InterPro" id="IPR024171">
    <property type="entry name" value="SRK-like_kinase"/>
</dbReference>
<dbReference type="InterPro" id="IPR000858">
    <property type="entry name" value="S_locus_glycoprot_dom"/>
</dbReference>
<comment type="catalytic activity">
    <reaction evidence="16 17">
        <text>L-seryl-[protein] + ATP = O-phospho-L-seryl-[protein] + ADP + H(+)</text>
        <dbReference type="Rhea" id="RHEA:17989"/>
        <dbReference type="Rhea" id="RHEA-COMP:9863"/>
        <dbReference type="Rhea" id="RHEA-COMP:11604"/>
        <dbReference type="ChEBI" id="CHEBI:15378"/>
        <dbReference type="ChEBI" id="CHEBI:29999"/>
        <dbReference type="ChEBI" id="CHEBI:30616"/>
        <dbReference type="ChEBI" id="CHEBI:83421"/>
        <dbReference type="ChEBI" id="CHEBI:456216"/>
        <dbReference type="EC" id="2.7.11.1"/>
    </reaction>
</comment>
<dbReference type="Gene3D" id="3.30.200.20">
    <property type="entry name" value="Phosphorylase Kinase, domain 1"/>
    <property type="match status" value="1"/>
</dbReference>
<dbReference type="Pfam" id="PF08276">
    <property type="entry name" value="PAN_2"/>
    <property type="match status" value="1"/>
</dbReference>
<feature type="chain" id="PRO_5042251431" description="Receptor-like serine/threonine-protein kinase" evidence="21">
    <location>
        <begin position="17"/>
        <end position="784"/>
    </location>
</feature>
<evidence type="ECO:0000259" key="25">
    <source>
        <dbReference type="PROSITE" id="PS50948"/>
    </source>
</evidence>
<keyword evidence="6 21" id="KW-0732">Signal</keyword>
<reference evidence="26" key="1">
    <citation type="submission" date="2023-02" db="EMBL/GenBank/DDBJ databases">
        <title>Genome of toxic invasive species Heracleum sosnowskyi carries increased number of genes despite the absence of recent whole-genome duplications.</title>
        <authorList>
            <person name="Schelkunov M."/>
            <person name="Shtratnikova V."/>
            <person name="Makarenko M."/>
            <person name="Klepikova A."/>
            <person name="Omelchenko D."/>
            <person name="Novikova G."/>
            <person name="Obukhova E."/>
            <person name="Bogdanov V."/>
            <person name="Penin A."/>
            <person name="Logacheva M."/>
        </authorList>
    </citation>
    <scope>NUCLEOTIDE SEQUENCE</scope>
    <source>
        <strain evidence="26">Hsosn_3</strain>
        <tissue evidence="26">Leaf</tissue>
    </source>
</reference>
<dbReference type="GO" id="GO:0004674">
    <property type="term" value="F:protein serine/threonine kinase activity"/>
    <property type="evidence" value="ECO:0007669"/>
    <property type="project" value="UniProtKB-KW"/>
</dbReference>
<dbReference type="PROSITE" id="PS50927">
    <property type="entry name" value="BULB_LECTIN"/>
    <property type="match status" value="1"/>
</dbReference>
<keyword evidence="18" id="KW-0245">EGF-like domain</keyword>
<evidence type="ECO:0000256" key="4">
    <source>
        <dbReference type="ARBA" id="ARBA00022679"/>
    </source>
</evidence>
<dbReference type="Gene3D" id="3.50.4.10">
    <property type="entry name" value="Hepatocyte Growth Factor"/>
    <property type="match status" value="1"/>
</dbReference>
<organism evidence="26 27">
    <name type="scientific">Heracleum sosnowskyi</name>
    <dbReference type="NCBI Taxonomy" id="360622"/>
    <lineage>
        <taxon>Eukaryota</taxon>
        <taxon>Viridiplantae</taxon>
        <taxon>Streptophyta</taxon>
        <taxon>Embryophyta</taxon>
        <taxon>Tracheophyta</taxon>
        <taxon>Spermatophyta</taxon>
        <taxon>Magnoliopsida</taxon>
        <taxon>eudicotyledons</taxon>
        <taxon>Gunneridae</taxon>
        <taxon>Pentapetalae</taxon>
        <taxon>asterids</taxon>
        <taxon>campanulids</taxon>
        <taxon>Apiales</taxon>
        <taxon>Apiaceae</taxon>
        <taxon>Apioideae</taxon>
        <taxon>apioid superclade</taxon>
        <taxon>Tordylieae</taxon>
        <taxon>Tordyliinae</taxon>
        <taxon>Heracleum</taxon>
    </lineage>
</organism>
<dbReference type="GO" id="GO:0048544">
    <property type="term" value="P:recognition of pollen"/>
    <property type="evidence" value="ECO:0007669"/>
    <property type="project" value="InterPro"/>
</dbReference>
<evidence type="ECO:0000256" key="18">
    <source>
        <dbReference type="PROSITE-ProRule" id="PRU00076"/>
    </source>
</evidence>
<dbReference type="SUPFAM" id="SSF56112">
    <property type="entry name" value="Protein kinase-like (PK-like)"/>
    <property type="match status" value="1"/>
</dbReference>
<keyword evidence="7 17" id="KW-0547">Nucleotide-binding</keyword>
<name>A0AAD8JIB2_9APIA</name>
<keyword evidence="27" id="KW-1185">Reference proteome</keyword>
<evidence type="ECO:0000259" key="24">
    <source>
        <dbReference type="PROSITE" id="PS50927"/>
    </source>
</evidence>
<keyword evidence="12" id="KW-1015">Disulfide bond</keyword>
<keyword evidence="9 17" id="KW-0067">ATP-binding</keyword>
<dbReference type="Pfam" id="PF11883">
    <property type="entry name" value="DUF3403"/>
    <property type="match status" value="1"/>
</dbReference>
<dbReference type="FunFam" id="1.10.510.10:FF:000060">
    <property type="entry name" value="G-type lectin S-receptor-like serine/threonine-protein kinase"/>
    <property type="match status" value="1"/>
</dbReference>
<protein>
    <recommendedName>
        <fullName evidence="17">Receptor-like serine/threonine-protein kinase</fullName>
        <ecNumber evidence="17">2.7.11.1</ecNumber>
    </recommendedName>
</protein>
<dbReference type="InterPro" id="IPR001480">
    <property type="entry name" value="Bulb-type_lectin_dom"/>
</dbReference>
<dbReference type="InterPro" id="IPR011009">
    <property type="entry name" value="Kinase-like_dom_sf"/>
</dbReference>
<evidence type="ECO:0000256" key="12">
    <source>
        <dbReference type="ARBA" id="ARBA00023157"/>
    </source>
</evidence>
<dbReference type="AlphaFoldDB" id="A0AAD8JIB2"/>
<evidence type="ECO:0000256" key="13">
    <source>
        <dbReference type="ARBA" id="ARBA00023170"/>
    </source>
</evidence>
<dbReference type="SMART" id="SM00220">
    <property type="entry name" value="S_TKc"/>
    <property type="match status" value="1"/>
</dbReference>
<dbReference type="FunFam" id="3.30.200.20:FF:000195">
    <property type="entry name" value="G-type lectin S-receptor-like serine/threonine-protein kinase"/>
    <property type="match status" value="1"/>
</dbReference>
<dbReference type="EC" id="2.7.11.1" evidence="17"/>
<keyword evidence="14" id="KW-0325">Glycoprotein</keyword>
<dbReference type="Pfam" id="PF01453">
    <property type="entry name" value="B_lectin"/>
    <property type="match status" value="1"/>
</dbReference>
<evidence type="ECO:0000256" key="10">
    <source>
        <dbReference type="ARBA" id="ARBA00022989"/>
    </source>
</evidence>
<dbReference type="InterPro" id="IPR021820">
    <property type="entry name" value="S-locus_recpt_kinase_C"/>
</dbReference>
<evidence type="ECO:0000256" key="7">
    <source>
        <dbReference type="ARBA" id="ARBA00022741"/>
    </source>
</evidence>
<dbReference type="SUPFAM" id="SSF51110">
    <property type="entry name" value="alpha-D-mannose-specific plant lectins"/>
    <property type="match status" value="1"/>
</dbReference>
<feature type="domain" description="Apple" evidence="25">
    <location>
        <begin position="334"/>
        <end position="415"/>
    </location>
</feature>
<sequence>MLFFSFIFSLLLTCTALDTINTNQPLRDGQSIVSEHGEFEMGFFSTPGLPGNRYFGIWYKKISNGTVVWVANRDNPVTNTSGIVRVTTSKGIVVLVNGTIIWSSNSSRSVNNPIAQLQDTGNLVFRDKNDDGPENIVWQSFDHPQDNFLPGMKLGIDLVTGMQRYFTSWKSADDPSTGSFIYRIDANGYPQLLLWRGSKLTYRTGPWVGIGFSGFPKQEQTEIYTPKYVISPKEIYYESELVSSSDSVLTRLILTPDGHVQRLIWNKQKHEWSLYLSFEVNDCDTYKFCGGNGVCNINNSPRCECMRGFHPNIQENWAAADWSGGCARNTQLDCKKGDGFIKVLGIKLPDTRLSWYNLTLNLHECRSLCLNNCSCRAYSNADFRGGGSGCLLWFGTLDDIRGYSDDGQDLYVRMAASDSENTEGNKSSSTNRVVVIVIPVLAAMGVILVLFLLYAFRKRKLKRKGIVRLNSDGVATNRIGKNEFDLPLFTFVQIAKATNDFSFNNKLGEGGFGPVYKGMLDKGQEIAVKRLSETSRQGIDEFMNEVSIIAKLQHRNLVKLLGCCVEEGERMLIYEYMPNRGLDSIIFDEELCKSFDWLKRYNIINGIARGLLYLHEDSRLRIIHRDLKVSNILLDHEMNPKISDFGMARIFGGSETEASTTRVVGTYGYMPPEYAIEGLFSTKSDVYSFGVLVLEIVSGKKNRGFKHPDHNHNLLGHAWRRYNEKDRPSMSSVVLMLSSKIELPVPKEPGFYSERNPEQNNHSSSSKCESETINQISITYLAPR</sequence>
<evidence type="ECO:0000256" key="19">
    <source>
        <dbReference type="SAM" id="MobiDB-lite"/>
    </source>
</evidence>
<evidence type="ECO:0000256" key="5">
    <source>
        <dbReference type="ARBA" id="ARBA00022692"/>
    </source>
</evidence>
<proteinExistence type="inferred from homology"/>
<keyword evidence="3" id="KW-0597">Phosphoprotein</keyword>
<comment type="catalytic activity">
    <reaction evidence="15 17">
        <text>L-threonyl-[protein] + ATP = O-phospho-L-threonyl-[protein] + ADP + H(+)</text>
        <dbReference type="Rhea" id="RHEA:46608"/>
        <dbReference type="Rhea" id="RHEA-COMP:11060"/>
        <dbReference type="Rhea" id="RHEA-COMP:11605"/>
        <dbReference type="ChEBI" id="CHEBI:15378"/>
        <dbReference type="ChEBI" id="CHEBI:30013"/>
        <dbReference type="ChEBI" id="CHEBI:30616"/>
        <dbReference type="ChEBI" id="CHEBI:61977"/>
        <dbReference type="ChEBI" id="CHEBI:456216"/>
        <dbReference type="EC" id="2.7.11.1"/>
    </reaction>
</comment>
<dbReference type="Gene3D" id="2.90.10.10">
    <property type="entry name" value="Bulb-type lectin domain"/>
    <property type="match status" value="1"/>
</dbReference>
<dbReference type="InterPro" id="IPR000719">
    <property type="entry name" value="Prot_kinase_dom"/>
</dbReference>
<dbReference type="InterPro" id="IPR000742">
    <property type="entry name" value="EGF"/>
</dbReference>
<dbReference type="SMART" id="SM00473">
    <property type="entry name" value="PAN_AP"/>
    <property type="match status" value="1"/>
</dbReference>
<evidence type="ECO:0000313" key="27">
    <source>
        <dbReference type="Proteomes" id="UP001237642"/>
    </source>
</evidence>
<evidence type="ECO:0000259" key="23">
    <source>
        <dbReference type="PROSITE" id="PS50026"/>
    </source>
</evidence>
<dbReference type="Gene3D" id="1.10.510.10">
    <property type="entry name" value="Transferase(Phosphotransferase) domain 1"/>
    <property type="match status" value="1"/>
</dbReference>
<evidence type="ECO:0000313" key="26">
    <source>
        <dbReference type="EMBL" id="KAK1403979.1"/>
    </source>
</evidence>
<comment type="similarity">
    <text evidence="17">Belongs to the protein kinase superfamily. Ser/Thr protein kinase family.</text>
</comment>
<comment type="caution">
    <text evidence="18">Lacks conserved residue(s) required for the propagation of feature annotation.</text>
</comment>
<dbReference type="PROSITE" id="PS00108">
    <property type="entry name" value="PROTEIN_KINASE_ST"/>
    <property type="match status" value="1"/>
</dbReference>
<dbReference type="PANTHER" id="PTHR32444">
    <property type="entry name" value="BULB-TYPE LECTIN DOMAIN-CONTAINING PROTEIN"/>
    <property type="match status" value="1"/>
</dbReference>
<keyword evidence="10 20" id="KW-1133">Transmembrane helix</keyword>
<dbReference type="CDD" id="cd01098">
    <property type="entry name" value="PAN_AP_plant"/>
    <property type="match status" value="1"/>
</dbReference>
<dbReference type="Pfam" id="PF00954">
    <property type="entry name" value="S_locus_glycop"/>
    <property type="match status" value="1"/>
</dbReference>
<dbReference type="CDD" id="cd14066">
    <property type="entry name" value="STKc_IRAK"/>
    <property type="match status" value="1"/>
</dbReference>
<dbReference type="Pfam" id="PF07714">
    <property type="entry name" value="PK_Tyr_Ser-Thr"/>
    <property type="match status" value="1"/>
</dbReference>
<evidence type="ECO:0000256" key="1">
    <source>
        <dbReference type="ARBA" id="ARBA00004479"/>
    </source>
</evidence>
<dbReference type="InterPro" id="IPR036426">
    <property type="entry name" value="Bulb-type_lectin_dom_sf"/>
</dbReference>
<evidence type="ECO:0000256" key="15">
    <source>
        <dbReference type="ARBA" id="ARBA00047899"/>
    </source>
</evidence>
<evidence type="ECO:0000256" key="17">
    <source>
        <dbReference type="PIRNR" id="PIRNR000641"/>
    </source>
</evidence>
<keyword evidence="2 17" id="KW-0723">Serine/threonine-protein kinase</keyword>
<keyword evidence="8 17" id="KW-0418">Kinase</keyword>
<comment type="caution">
    <text evidence="26">The sequence shown here is derived from an EMBL/GenBank/DDBJ whole genome shotgun (WGS) entry which is preliminary data.</text>
</comment>
<accession>A0AAD8JIB2</accession>
<feature type="signal peptide" evidence="21">
    <location>
        <begin position="1"/>
        <end position="16"/>
    </location>
</feature>
<dbReference type="EMBL" id="JAUIZM010000001">
    <property type="protein sequence ID" value="KAK1403979.1"/>
    <property type="molecule type" value="Genomic_DNA"/>
</dbReference>
<evidence type="ECO:0000256" key="2">
    <source>
        <dbReference type="ARBA" id="ARBA00022527"/>
    </source>
</evidence>
<dbReference type="InterPro" id="IPR001245">
    <property type="entry name" value="Ser-Thr/Tyr_kinase_cat_dom"/>
</dbReference>
<dbReference type="CDD" id="cd00054">
    <property type="entry name" value="EGF_CA"/>
    <property type="match status" value="1"/>
</dbReference>
<feature type="compositionally biased region" description="Polar residues" evidence="19">
    <location>
        <begin position="758"/>
        <end position="771"/>
    </location>
</feature>
<dbReference type="PANTHER" id="PTHR32444:SF235">
    <property type="entry name" value="OS01G0783900 PROTEIN"/>
    <property type="match status" value="1"/>
</dbReference>
<dbReference type="GO" id="GO:0016020">
    <property type="term" value="C:membrane"/>
    <property type="evidence" value="ECO:0007669"/>
    <property type="project" value="UniProtKB-SubCell"/>
</dbReference>
<evidence type="ECO:0000256" key="20">
    <source>
        <dbReference type="SAM" id="Phobius"/>
    </source>
</evidence>
<dbReference type="PROSITE" id="PS50948">
    <property type="entry name" value="PAN"/>
    <property type="match status" value="1"/>
</dbReference>
<comment type="subcellular location">
    <subcellularLocation>
        <location evidence="1">Membrane</location>
        <topology evidence="1">Single-pass type I membrane protein</topology>
    </subcellularLocation>
</comment>
<dbReference type="PROSITE" id="PS50026">
    <property type="entry name" value="EGF_3"/>
    <property type="match status" value="1"/>
</dbReference>
<feature type="domain" description="Bulb-type lectin" evidence="24">
    <location>
        <begin position="17"/>
        <end position="138"/>
    </location>
</feature>
<dbReference type="FunFam" id="2.90.10.10:FF:000004">
    <property type="entry name" value="G-type lectin S-receptor-like serine/threonine-protein kinase"/>
    <property type="match status" value="1"/>
</dbReference>
<evidence type="ECO:0000256" key="6">
    <source>
        <dbReference type="ARBA" id="ARBA00022729"/>
    </source>
</evidence>
<dbReference type="PROSITE" id="PS50011">
    <property type="entry name" value="PROTEIN_KINASE_DOM"/>
    <property type="match status" value="1"/>
</dbReference>
<dbReference type="InterPro" id="IPR003609">
    <property type="entry name" value="Pan_app"/>
</dbReference>
<evidence type="ECO:0000256" key="11">
    <source>
        <dbReference type="ARBA" id="ARBA00023136"/>
    </source>
</evidence>
<dbReference type="CDD" id="cd12087">
    <property type="entry name" value="TM_EGFR-like"/>
    <property type="match status" value="1"/>
</dbReference>
<keyword evidence="5 20" id="KW-0812">Transmembrane</keyword>
<evidence type="ECO:0000256" key="21">
    <source>
        <dbReference type="SAM" id="SignalP"/>
    </source>
</evidence>
<evidence type="ECO:0000256" key="8">
    <source>
        <dbReference type="ARBA" id="ARBA00022777"/>
    </source>
</evidence>
<feature type="domain" description="Protein kinase" evidence="22">
    <location>
        <begin position="501"/>
        <end position="784"/>
    </location>
</feature>
<dbReference type="InterPro" id="IPR008271">
    <property type="entry name" value="Ser/Thr_kinase_AS"/>
</dbReference>
<dbReference type="SMART" id="SM00108">
    <property type="entry name" value="B_lectin"/>
    <property type="match status" value="1"/>
</dbReference>
<evidence type="ECO:0000259" key="22">
    <source>
        <dbReference type="PROSITE" id="PS50011"/>
    </source>
</evidence>
<dbReference type="PIRSF" id="PIRSF000641">
    <property type="entry name" value="SRK"/>
    <property type="match status" value="1"/>
</dbReference>
<keyword evidence="13 26" id="KW-0675">Receptor</keyword>
<evidence type="ECO:0000256" key="3">
    <source>
        <dbReference type="ARBA" id="ARBA00022553"/>
    </source>
</evidence>
<reference evidence="26" key="2">
    <citation type="submission" date="2023-05" db="EMBL/GenBank/DDBJ databases">
        <authorList>
            <person name="Schelkunov M.I."/>
        </authorList>
    </citation>
    <scope>NUCLEOTIDE SEQUENCE</scope>
    <source>
        <strain evidence="26">Hsosn_3</strain>
        <tissue evidence="26">Leaf</tissue>
    </source>
</reference>
<dbReference type="GO" id="GO:0005524">
    <property type="term" value="F:ATP binding"/>
    <property type="evidence" value="ECO:0007669"/>
    <property type="project" value="UniProtKB-KW"/>
</dbReference>
<feature type="region of interest" description="Disordered" evidence="19">
    <location>
        <begin position="748"/>
        <end position="771"/>
    </location>
</feature>
<feature type="domain" description="EGF-like" evidence="23">
    <location>
        <begin position="279"/>
        <end position="315"/>
    </location>
</feature>